<dbReference type="GO" id="GO:0005524">
    <property type="term" value="F:ATP binding"/>
    <property type="evidence" value="ECO:0007669"/>
    <property type="project" value="InterPro"/>
</dbReference>
<dbReference type="AlphaFoldDB" id="A0AA36D4H4"/>
<dbReference type="SMART" id="SM00219">
    <property type="entry name" value="TyrKc"/>
    <property type="match status" value="1"/>
</dbReference>
<dbReference type="InterPro" id="IPR000719">
    <property type="entry name" value="Prot_kinase_dom"/>
</dbReference>
<dbReference type="GO" id="GO:0004714">
    <property type="term" value="F:transmembrane receptor protein tyrosine kinase activity"/>
    <property type="evidence" value="ECO:0007669"/>
    <property type="project" value="TreeGrafter"/>
</dbReference>
<protein>
    <recommendedName>
        <fullName evidence="2">Protein kinase domain-containing protein</fullName>
    </recommendedName>
</protein>
<dbReference type="Gene3D" id="1.10.510.10">
    <property type="entry name" value="Transferase(Phosphotransferase) domain 1"/>
    <property type="match status" value="1"/>
</dbReference>
<evidence type="ECO:0000313" key="3">
    <source>
        <dbReference type="EMBL" id="CAJ0580566.1"/>
    </source>
</evidence>
<proteinExistence type="predicted"/>
<evidence type="ECO:0000313" key="4">
    <source>
        <dbReference type="Proteomes" id="UP001177023"/>
    </source>
</evidence>
<evidence type="ECO:0000256" key="1">
    <source>
        <dbReference type="SAM" id="MobiDB-lite"/>
    </source>
</evidence>
<sequence length="189" mass="21800">MAFLANLRIVHRDLAAKNITGFALSRTEDDHDYMRNLRHNRARLRWSAPEAVSDGSFSEKSDVWSFGVLLWEMHTFGETPFEKIPPERFPDYLNSGQTLVPPESTPHWMVELMHSCWRLKPKLRPTFATLCDRLRNHVQLLKHNEYYLNLSHLPEIFSETPVQAAHPEDPETEGIVENGGFDDSTTATI</sequence>
<dbReference type="EMBL" id="CATQJA010002659">
    <property type="protein sequence ID" value="CAJ0580566.1"/>
    <property type="molecule type" value="Genomic_DNA"/>
</dbReference>
<keyword evidence="4" id="KW-1185">Reference proteome</keyword>
<name>A0AA36D4H4_9BILA</name>
<dbReference type="GO" id="GO:0043235">
    <property type="term" value="C:receptor complex"/>
    <property type="evidence" value="ECO:0007669"/>
    <property type="project" value="TreeGrafter"/>
</dbReference>
<evidence type="ECO:0000259" key="2">
    <source>
        <dbReference type="PROSITE" id="PS50011"/>
    </source>
</evidence>
<comment type="caution">
    <text evidence="3">The sequence shown here is derived from an EMBL/GenBank/DDBJ whole genome shotgun (WGS) entry which is preliminary data.</text>
</comment>
<dbReference type="Pfam" id="PF07714">
    <property type="entry name" value="PK_Tyr_Ser-Thr"/>
    <property type="match status" value="1"/>
</dbReference>
<dbReference type="PANTHER" id="PTHR24416">
    <property type="entry name" value="TYROSINE-PROTEIN KINASE RECEPTOR"/>
    <property type="match status" value="1"/>
</dbReference>
<feature type="domain" description="Protein kinase" evidence="2">
    <location>
        <begin position="1"/>
        <end position="140"/>
    </location>
</feature>
<accession>A0AA36D4H4</accession>
<dbReference type="InterPro" id="IPR001245">
    <property type="entry name" value="Ser-Thr/Tyr_kinase_cat_dom"/>
</dbReference>
<gene>
    <name evidence="3" type="ORF">MSPICULIGERA_LOCUS18763</name>
</gene>
<feature type="non-terminal residue" evidence="3">
    <location>
        <position position="189"/>
    </location>
</feature>
<feature type="region of interest" description="Disordered" evidence="1">
    <location>
        <begin position="165"/>
        <end position="189"/>
    </location>
</feature>
<dbReference type="PROSITE" id="PS50011">
    <property type="entry name" value="PROTEIN_KINASE_DOM"/>
    <property type="match status" value="1"/>
</dbReference>
<dbReference type="PANTHER" id="PTHR24416:SF600">
    <property type="entry name" value="PDGF- AND VEGF-RECEPTOR RELATED, ISOFORM J"/>
    <property type="match status" value="1"/>
</dbReference>
<dbReference type="GO" id="GO:0007169">
    <property type="term" value="P:cell surface receptor protein tyrosine kinase signaling pathway"/>
    <property type="evidence" value="ECO:0007669"/>
    <property type="project" value="TreeGrafter"/>
</dbReference>
<dbReference type="InterPro" id="IPR050122">
    <property type="entry name" value="RTK"/>
</dbReference>
<organism evidence="3 4">
    <name type="scientific">Mesorhabditis spiculigera</name>
    <dbReference type="NCBI Taxonomy" id="96644"/>
    <lineage>
        <taxon>Eukaryota</taxon>
        <taxon>Metazoa</taxon>
        <taxon>Ecdysozoa</taxon>
        <taxon>Nematoda</taxon>
        <taxon>Chromadorea</taxon>
        <taxon>Rhabditida</taxon>
        <taxon>Rhabditina</taxon>
        <taxon>Rhabditomorpha</taxon>
        <taxon>Rhabditoidea</taxon>
        <taxon>Rhabditidae</taxon>
        <taxon>Mesorhabditinae</taxon>
        <taxon>Mesorhabditis</taxon>
    </lineage>
</organism>
<dbReference type="InterPro" id="IPR020635">
    <property type="entry name" value="Tyr_kinase_cat_dom"/>
</dbReference>
<dbReference type="SUPFAM" id="SSF56112">
    <property type="entry name" value="Protein kinase-like (PK-like)"/>
    <property type="match status" value="1"/>
</dbReference>
<dbReference type="InterPro" id="IPR011009">
    <property type="entry name" value="Kinase-like_dom_sf"/>
</dbReference>
<reference evidence="3" key="1">
    <citation type="submission" date="2023-06" db="EMBL/GenBank/DDBJ databases">
        <authorList>
            <person name="Delattre M."/>
        </authorList>
    </citation>
    <scope>NUCLEOTIDE SEQUENCE</scope>
    <source>
        <strain evidence="3">AF72</strain>
    </source>
</reference>
<dbReference type="Proteomes" id="UP001177023">
    <property type="component" value="Unassembled WGS sequence"/>
</dbReference>
<dbReference type="GO" id="GO:0005886">
    <property type="term" value="C:plasma membrane"/>
    <property type="evidence" value="ECO:0007669"/>
    <property type="project" value="TreeGrafter"/>
</dbReference>